<feature type="signal peptide" evidence="1">
    <location>
        <begin position="1"/>
        <end position="18"/>
    </location>
</feature>
<evidence type="ECO:0000256" key="1">
    <source>
        <dbReference type="SAM" id="SignalP"/>
    </source>
</evidence>
<keyword evidence="1" id="KW-0732">Signal</keyword>
<sequence>MRMLLGVLALLLAGVTYAQEGEYQRGEYRFKVGPEPAFVQRHEVPAAWEADAPGATGVPWRYWLYDLQSDNRGGRTQYYVEHVFEPKSASLLGEAGRFQIQFNPGYQQLAIHRVELRRGGQWQSRLVPDRISLARRETAFEQDMADGEVTALIVLDDVRVDDVIRIGFSITGGNPVLAGNTTDSMAFGWRNPVLDTYLRVLYDAGSQLNVQRENNAPVPVIRDVDGHVESQAHRHAVPAYVYEDNYPLWYQPYPMVRVALKRSWGDVVDWALPLYPAVGALPPDLEANIAQWRKLGTPEAKLKAALRAVQDQIRYFGVEMGENSHRPTPPADTWTRRYGDCKDKTYLLVTLLGRLGIPAVPALVSTSRGRGIADFTPAASVFNHVIVRAQVGKDTVWVDPTLTAEGGDPRDSDQSVYGVALPVAKGVTGLQEIQAPRRSSVEVVINERYQPSADGREVALKVETVYQGWTANEARRSFASQRIDETARRYADHYRQRFGDVSPMGAPTFDDDKESNRLKVVEQYVLRMPFENEGAVKALDVYAEVLSKASELPPSISRAGPLFFGRPLRYRQEMQVDLPERWKPTFHAEGERYSSAAFAYSRDVQVDPGSVRLVYDMQVLAQDIPPEKVSQHVDELRKVRDSLSARLRFQPPADVQREDRDARLKALLKNVMEEGGAR</sequence>
<evidence type="ECO:0000259" key="2">
    <source>
        <dbReference type="Pfam" id="PF12969"/>
    </source>
</evidence>
<dbReference type="Proteomes" id="UP001251524">
    <property type="component" value="Unassembled WGS sequence"/>
</dbReference>
<keyword evidence="4" id="KW-1185">Reference proteome</keyword>
<comment type="caution">
    <text evidence="3">The sequence shown here is derived from an EMBL/GenBank/DDBJ whole genome shotgun (WGS) entry which is preliminary data.</text>
</comment>
<name>A0ABU1W7S8_9GAMM</name>
<proteinExistence type="predicted"/>
<reference evidence="3 4" key="1">
    <citation type="submission" date="2023-07" db="EMBL/GenBank/DDBJ databases">
        <title>Sorghum-associated microbial communities from plants grown in Nebraska, USA.</title>
        <authorList>
            <person name="Schachtman D."/>
        </authorList>
    </citation>
    <scope>NUCLEOTIDE SEQUENCE [LARGE SCALE GENOMIC DNA]</scope>
    <source>
        <strain evidence="3 4">BE198</strain>
    </source>
</reference>
<feature type="chain" id="PRO_5047454497" description="DUF3857 domain-containing protein" evidence="1">
    <location>
        <begin position="19"/>
        <end position="678"/>
    </location>
</feature>
<dbReference type="Gene3D" id="2.60.40.3140">
    <property type="match status" value="1"/>
</dbReference>
<feature type="domain" description="DUF3857" evidence="2">
    <location>
        <begin position="74"/>
        <end position="235"/>
    </location>
</feature>
<dbReference type="EMBL" id="JAVDVY010000001">
    <property type="protein sequence ID" value="MDR7133638.1"/>
    <property type="molecule type" value="Genomic_DNA"/>
</dbReference>
<organism evidence="3 4">
    <name type="scientific">Lysobacter niastensis</name>
    <dbReference type="NCBI Taxonomy" id="380629"/>
    <lineage>
        <taxon>Bacteria</taxon>
        <taxon>Pseudomonadati</taxon>
        <taxon>Pseudomonadota</taxon>
        <taxon>Gammaproteobacteria</taxon>
        <taxon>Lysobacterales</taxon>
        <taxon>Lysobacteraceae</taxon>
        <taxon>Lysobacter</taxon>
    </lineage>
</organism>
<accession>A0ABU1W7S8</accession>
<dbReference type="Gene3D" id="3.10.620.30">
    <property type="match status" value="1"/>
</dbReference>
<dbReference type="Pfam" id="PF12969">
    <property type="entry name" value="DUF3857"/>
    <property type="match status" value="1"/>
</dbReference>
<gene>
    <name evidence="3" type="ORF">J2X06_000822</name>
</gene>
<dbReference type="InterPro" id="IPR024618">
    <property type="entry name" value="DUF3857"/>
</dbReference>
<evidence type="ECO:0000313" key="3">
    <source>
        <dbReference type="EMBL" id="MDR7133638.1"/>
    </source>
</evidence>
<dbReference type="SUPFAM" id="SSF54001">
    <property type="entry name" value="Cysteine proteinases"/>
    <property type="match status" value="1"/>
</dbReference>
<evidence type="ECO:0000313" key="4">
    <source>
        <dbReference type="Proteomes" id="UP001251524"/>
    </source>
</evidence>
<dbReference type="RefSeq" id="WP_310058645.1">
    <property type="nucleotide sequence ID" value="NZ_JAVDVY010000001.1"/>
</dbReference>
<dbReference type="InterPro" id="IPR038765">
    <property type="entry name" value="Papain-like_cys_pep_sf"/>
</dbReference>
<protein>
    <recommendedName>
        <fullName evidence="2">DUF3857 domain-containing protein</fullName>
    </recommendedName>
</protein>